<comment type="caution">
    <text evidence="3">The sequence shown here is derived from an EMBL/GenBank/DDBJ whole genome shotgun (WGS) entry which is preliminary data.</text>
</comment>
<gene>
    <name evidence="3" type="ORF">M0811_04231</name>
</gene>
<organism evidence="3 4">
    <name type="scientific">Anaeramoeba ignava</name>
    <name type="common">Anaerobic marine amoeba</name>
    <dbReference type="NCBI Taxonomy" id="1746090"/>
    <lineage>
        <taxon>Eukaryota</taxon>
        <taxon>Metamonada</taxon>
        <taxon>Anaeramoebidae</taxon>
        <taxon>Anaeramoeba</taxon>
    </lineage>
</organism>
<proteinExistence type="predicted"/>
<evidence type="ECO:0000313" key="3">
    <source>
        <dbReference type="EMBL" id="KAJ5079210.1"/>
    </source>
</evidence>
<dbReference type="InterPro" id="IPR050989">
    <property type="entry name" value="Rap1_Ran_GAP"/>
</dbReference>
<feature type="domain" description="Rap-GAP" evidence="2">
    <location>
        <begin position="165"/>
        <end position="383"/>
    </location>
</feature>
<dbReference type="SUPFAM" id="SSF111347">
    <property type="entry name" value="Rap/Ran-GAP"/>
    <property type="match status" value="1"/>
</dbReference>
<sequence>MTNSNTKEDPTNNIKIGISNKINQQESTHLLEIELEKTEIWKLETFIEKQEKKTFEFDLSLPFQDNFLKNDHDNYVLNHPEKGYLVVSVMEIVKDKEKYYKILEHSQTGIRIKEISKSDIGNSFMRGLFCMGPSISNIFKKVEPSYKDTSITFCDPGIYEVDNDLIEMENAMHVKTYKFGVLYAKEGQITETDILSNETGSPAFDDFLNLIGEKIELKGFKGYRGGLDIKSGGSGKHSFFSKWKNFEIMFHVATLLPTNDPKKDPQQIDKKRHIGNDVVVIIFLDGDVKYNPETMASKQNHIFIAVRPIKSNNSGKTNYLFDVCRKNEIEQFEPMLPTPPIVTNENLKDTLLSKACSGERSTIMSGSFGERFKRYRKNILEKIYEEYEN</sequence>
<evidence type="ECO:0000259" key="2">
    <source>
        <dbReference type="PROSITE" id="PS50085"/>
    </source>
</evidence>
<dbReference type="GO" id="GO:0051056">
    <property type="term" value="P:regulation of small GTPase mediated signal transduction"/>
    <property type="evidence" value="ECO:0007669"/>
    <property type="project" value="InterPro"/>
</dbReference>
<keyword evidence="1" id="KW-0343">GTPase activation</keyword>
<accession>A0A9Q0LV04</accession>
<keyword evidence="4" id="KW-1185">Reference proteome</keyword>
<evidence type="ECO:0000256" key="1">
    <source>
        <dbReference type="ARBA" id="ARBA00022468"/>
    </source>
</evidence>
<dbReference type="InterPro" id="IPR035974">
    <property type="entry name" value="Rap/Ran-GAP_sf"/>
</dbReference>
<dbReference type="AlphaFoldDB" id="A0A9Q0LV04"/>
<dbReference type="OMA" id="ARTWIRY"/>
<reference evidence="3" key="1">
    <citation type="submission" date="2022-10" db="EMBL/GenBank/DDBJ databases">
        <title>Novel sulphate-reducing endosymbionts in the free-living metamonad Anaeramoeba.</title>
        <authorList>
            <person name="Jerlstrom-Hultqvist J."/>
            <person name="Cepicka I."/>
            <person name="Gallot-Lavallee L."/>
            <person name="Salas-Leiva D."/>
            <person name="Curtis B.A."/>
            <person name="Zahonova K."/>
            <person name="Pipaliya S."/>
            <person name="Dacks J."/>
            <person name="Roger A.J."/>
        </authorList>
    </citation>
    <scope>NUCLEOTIDE SEQUENCE</scope>
    <source>
        <strain evidence="3">BMAN</strain>
    </source>
</reference>
<name>A0A9Q0LV04_ANAIG</name>
<dbReference type="FunFam" id="3.40.50.11210:FF:000001">
    <property type="entry name" value="Ral GTPase-activating protein subunit alpha-1 isoform 1"/>
    <property type="match status" value="1"/>
</dbReference>
<dbReference type="OrthoDB" id="2499658at2759"/>
<evidence type="ECO:0000313" key="4">
    <source>
        <dbReference type="Proteomes" id="UP001149090"/>
    </source>
</evidence>
<dbReference type="PROSITE" id="PS50085">
    <property type="entry name" value="RAPGAP"/>
    <property type="match status" value="1"/>
</dbReference>
<dbReference type="InterPro" id="IPR000331">
    <property type="entry name" value="Rap/Ran_GAP_dom"/>
</dbReference>
<protein>
    <submittedName>
        <fullName evidence="3">Gtpase-activating rap/ran-gap domain-like protein</fullName>
    </submittedName>
</protein>
<dbReference type="Pfam" id="PF02145">
    <property type="entry name" value="Rap_GAP"/>
    <property type="match status" value="1"/>
</dbReference>
<dbReference type="Gene3D" id="3.40.50.11210">
    <property type="entry name" value="Rap/Ran-GAP"/>
    <property type="match status" value="1"/>
</dbReference>
<dbReference type="Proteomes" id="UP001149090">
    <property type="component" value="Unassembled WGS sequence"/>
</dbReference>
<dbReference type="GO" id="GO:0005096">
    <property type="term" value="F:GTPase activator activity"/>
    <property type="evidence" value="ECO:0007669"/>
    <property type="project" value="UniProtKB-KW"/>
</dbReference>
<dbReference type="EMBL" id="JAPDFW010000033">
    <property type="protein sequence ID" value="KAJ5079210.1"/>
    <property type="molecule type" value="Genomic_DNA"/>
</dbReference>
<dbReference type="PANTHER" id="PTHR15711">
    <property type="entry name" value="RAP GTPASE-ACTIVATING PROTEIN"/>
    <property type="match status" value="1"/>
</dbReference>